<organism evidence="2 3">
    <name type="scientific">Nocardioides aquaticus</name>
    <dbReference type="NCBI Taxonomy" id="160826"/>
    <lineage>
        <taxon>Bacteria</taxon>
        <taxon>Bacillati</taxon>
        <taxon>Actinomycetota</taxon>
        <taxon>Actinomycetes</taxon>
        <taxon>Propionibacteriales</taxon>
        <taxon>Nocardioidaceae</taxon>
        <taxon>Nocardioides</taxon>
    </lineage>
</organism>
<dbReference type="InterPro" id="IPR011044">
    <property type="entry name" value="Quino_amine_DH_bsu"/>
</dbReference>
<dbReference type="Proteomes" id="UP000679307">
    <property type="component" value="Chromosome"/>
</dbReference>
<evidence type="ECO:0008006" key="4">
    <source>
        <dbReference type="Google" id="ProtNLM"/>
    </source>
</evidence>
<evidence type="ECO:0000313" key="3">
    <source>
        <dbReference type="Proteomes" id="UP000679307"/>
    </source>
</evidence>
<keyword evidence="1" id="KW-1133">Transmembrane helix</keyword>
<feature type="transmembrane region" description="Helical" evidence="1">
    <location>
        <begin position="279"/>
        <end position="298"/>
    </location>
</feature>
<keyword evidence="3" id="KW-1185">Reference proteome</keyword>
<evidence type="ECO:0000313" key="2">
    <source>
        <dbReference type="EMBL" id="QVT80187.1"/>
    </source>
</evidence>
<keyword evidence="1" id="KW-0472">Membrane</keyword>
<accession>A0ABX8EI44</accession>
<dbReference type="SUPFAM" id="SSF50969">
    <property type="entry name" value="YVTN repeat-like/Quinoprotein amine dehydrogenase"/>
    <property type="match status" value="1"/>
</dbReference>
<name>A0ABX8EI44_9ACTN</name>
<dbReference type="RefSeq" id="WP_214055778.1">
    <property type="nucleotide sequence ID" value="NZ_CP075371.1"/>
</dbReference>
<gene>
    <name evidence="2" type="ORF">ENKNEFLB_02578</name>
</gene>
<keyword evidence="1" id="KW-0812">Transmembrane</keyword>
<proteinExistence type="predicted"/>
<sequence length="304" mass="31669">MPALSDDGRRVAYWYVGETREEPVRRGPVLAGVAVYDTVTGEVVRRPVPTDHGVNGADLVWSGDRLWLSWYAVRTPRGNSATSGGSVAWTPSTGEERAFPRLNGIGGATGADGGLVLGDGRFDVLGPTGGAVPDGAWRLSRLTSGPVHVSPDGTRIAVLEDPDGRANLSTGEPATVLVGALGPPGSTVRLREVGDGSWAGVAGWRDDNHVVVSRTMGPRAGEGDQQTTAFASLDVSTGFPAGLTEQHDPSYYSLVLARDALAAPTYRAPDAASHPDPRLLAGAVAAATLGGLVGLVLWRRRVRP</sequence>
<dbReference type="EMBL" id="CP075371">
    <property type="protein sequence ID" value="QVT80187.1"/>
    <property type="molecule type" value="Genomic_DNA"/>
</dbReference>
<reference evidence="2 3" key="1">
    <citation type="submission" date="2021-05" db="EMBL/GenBank/DDBJ databases">
        <title>Complete genome of Nocardioides aquaticus KCTC 9944T isolated from meromictic and hypersaline Ekho Lake, Antarctica.</title>
        <authorList>
            <person name="Hwang K."/>
            <person name="Kim K.M."/>
            <person name="Choe H."/>
        </authorList>
    </citation>
    <scope>NUCLEOTIDE SEQUENCE [LARGE SCALE GENOMIC DNA]</scope>
    <source>
        <strain evidence="2 3">KCTC 9944</strain>
    </source>
</reference>
<evidence type="ECO:0000256" key="1">
    <source>
        <dbReference type="SAM" id="Phobius"/>
    </source>
</evidence>
<protein>
    <recommendedName>
        <fullName evidence="4">WD40 repeat domain-containing protein</fullName>
    </recommendedName>
</protein>